<sequence>MSMTFDAIIIGAGQAGPSLAGRLTTAGWKVALVERKLFGGTCVNTGCMPTKTLVASAYAAHLARRAADYGVVLQGPVGVDMKAVKERQQTVVRNARGNVEKWLKGMDGLTVFEGHARLTSPTTVEVDGQVLEAPKIFLNVGGRANVPEMPGIGDISYLTNVGMMQLDTLPEHLVIVGGSYIGLEFAQMYRRFGAQVTVVEMGPRLIGREDPEVSDAVREILEAEGIAVRLNAECISFSPCEEGVCVHVTCREGEPAVKGSHILLAVGRKPNTDDLGLEAAGVAVDKRGYVTVDETLRTNVPSIWAMGDCNGRGAFTHTAYNDFEIIAANLLDDDPRKVTDRLTAYALYTDPPLGRVGMTEAEVRSQGRPALVGARPMTRVGRAIEKGETKGFMKVLVDAETKLILGATILGVSGDEAIHGILDVMYAKAPYTVLQRTVPIHPTVSELIPTVLGELKPLA</sequence>
<keyword evidence="15" id="KW-1185">Reference proteome</keyword>
<keyword evidence="2 11" id="KW-0285">Flavoprotein</keyword>
<evidence type="ECO:0000256" key="11">
    <source>
        <dbReference type="RuleBase" id="RU003691"/>
    </source>
</evidence>
<gene>
    <name evidence="14" type="ORF">DDF65_19650</name>
</gene>
<protein>
    <submittedName>
        <fullName evidence="14">FAD-containing oxidoreductase</fullName>
    </submittedName>
</protein>
<dbReference type="GO" id="GO:0016668">
    <property type="term" value="F:oxidoreductase activity, acting on a sulfur group of donors, NAD(P) as acceptor"/>
    <property type="evidence" value="ECO:0007669"/>
    <property type="project" value="InterPro"/>
</dbReference>
<keyword evidence="9" id="KW-0547">Nucleotide-binding</keyword>
<feature type="binding site" evidence="9">
    <location>
        <begin position="177"/>
        <end position="184"/>
    </location>
    <ligand>
        <name>NAD(+)</name>
        <dbReference type="ChEBI" id="CHEBI:57540"/>
    </ligand>
</feature>
<dbReference type="PROSITE" id="PS00076">
    <property type="entry name" value="PYRIDINE_REDOX_1"/>
    <property type="match status" value="1"/>
</dbReference>
<dbReference type="SUPFAM" id="SSF55424">
    <property type="entry name" value="FAD/NAD-linked reductases, dimerisation (C-terminal) domain"/>
    <property type="match status" value="1"/>
</dbReference>
<evidence type="ECO:0000256" key="4">
    <source>
        <dbReference type="ARBA" id="ARBA00022857"/>
    </source>
</evidence>
<dbReference type="Proteomes" id="UP000244913">
    <property type="component" value="Unassembled WGS sequence"/>
</dbReference>
<evidence type="ECO:0000256" key="8">
    <source>
        <dbReference type="PIRSR" id="PIRSR000350-2"/>
    </source>
</evidence>
<reference evidence="14 15" key="1">
    <citation type="submission" date="2018-04" db="EMBL/GenBank/DDBJ databases">
        <title>The genome sequence of Caulobacter sp. 736.</title>
        <authorList>
            <person name="Gao J."/>
            <person name="Sun J."/>
        </authorList>
    </citation>
    <scope>NUCLEOTIDE SEQUENCE [LARGE SCALE GENOMIC DNA]</scope>
    <source>
        <strain evidence="14 15">736</strain>
    </source>
</reference>
<dbReference type="PRINTS" id="PR00368">
    <property type="entry name" value="FADPNR"/>
</dbReference>
<feature type="binding site" evidence="9">
    <location>
        <position position="51"/>
    </location>
    <ligand>
        <name>FAD</name>
        <dbReference type="ChEBI" id="CHEBI:57692"/>
    </ligand>
</feature>
<feature type="domain" description="Pyridine nucleotide-disulphide oxidoreductase dimerisation" evidence="12">
    <location>
        <begin position="344"/>
        <end position="449"/>
    </location>
</feature>
<dbReference type="NCBIfam" id="NF004992">
    <property type="entry name" value="PRK06370.1-4"/>
    <property type="match status" value="1"/>
</dbReference>
<comment type="cofactor">
    <cofactor evidence="9">
        <name>FAD</name>
        <dbReference type="ChEBI" id="CHEBI:57692"/>
    </cofactor>
    <text evidence="9">Binds 1 FAD per subunit.</text>
</comment>
<keyword evidence="4" id="KW-0521">NADP</keyword>
<dbReference type="PANTHER" id="PTHR43014">
    <property type="entry name" value="MERCURIC REDUCTASE"/>
    <property type="match status" value="1"/>
</dbReference>
<dbReference type="Pfam" id="PF07992">
    <property type="entry name" value="Pyr_redox_2"/>
    <property type="match status" value="1"/>
</dbReference>
<feature type="disulfide bond" description="Redox-active" evidence="10">
    <location>
        <begin position="42"/>
        <end position="47"/>
    </location>
</feature>
<dbReference type="Gene3D" id="3.50.50.60">
    <property type="entry name" value="FAD/NAD(P)-binding domain"/>
    <property type="match status" value="2"/>
</dbReference>
<evidence type="ECO:0000256" key="9">
    <source>
        <dbReference type="PIRSR" id="PIRSR000350-3"/>
    </source>
</evidence>
<keyword evidence="5 11" id="KW-0560">Oxidoreductase</keyword>
<dbReference type="PANTHER" id="PTHR43014:SF2">
    <property type="entry name" value="MERCURIC REDUCTASE"/>
    <property type="match status" value="1"/>
</dbReference>
<evidence type="ECO:0000256" key="2">
    <source>
        <dbReference type="ARBA" id="ARBA00022630"/>
    </source>
</evidence>
<evidence type="ECO:0000259" key="12">
    <source>
        <dbReference type="Pfam" id="PF02852"/>
    </source>
</evidence>
<evidence type="ECO:0000313" key="14">
    <source>
        <dbReference type="EMBL" id="PVM73837.1"/>
    </source>
</evidence>
<evidence type="ECO:0000313" key="15">
    <source>
        <dbReference type="Proteomes" id="UP000244913"/>
    </source>
</evidence>
<dbReference type="GO" id="GO:0003955">
    <property type="term" value="F:NAD(P)H dehydrogenase (quinone) activity"/>
    <property type="evidence" value="ECO:0007669"/>
    <property type="project" value="TreeGrafter"/>
</dbReference>
<keyword evidence="3 9" id="KW-0274">FAD</keyword>
<dbReference type="AlphaFoldDB" id="A0A2T9J171"/>
<dbReference type="EMBL" id="QDKP01000058">
    <property type="protein sequence ID" value="PVM73837.1"/>
    <property type="molecule type" value="Genomic_DNA"/>
</dbReference>
<dbReference type="PRINTS" id="PR00411">
    <property type="entry name" value="PNDRDTASEI"/>
</dbReference>
<dbReference type="GO" id="GO:0050660">
    <property type="term" value="F:flavin adenine dinucleotide binding"/>
    <property type="evidence" value="ECO:0007669"/>
    <property type="project" value="TreeGrafter"/>
</dbReference>
<evidence type="ECO:0000256" key="5">
    <source>
        <dbReference type="ARBA" id="ARBA00023002"/>
    </source>
</evidence>
<evidence type="ECO:0000256" key="1">
    <source>
        <dbReference type="ARBA" id="ARBA00007532"/>
    </source>
</evidence>
<dbReference type="InterPro" id="IPR012999">
    <property type="entry name" value="Pyr_OxRdtase_I_AS"/>
</dbReference>
<proteinExistence type="inferred from homology"/>
<feature type="binding site" evidence="9">
    <location>
        <position position="200"/>
    </location>
    <ligand>
        <name>NAD(+)</name>
        <dbReference type="ChEBI" id="CHEBI:57540"/>
    </ligand>
</feature>
<evidence type="ECO:0000256" key="3">
    <source>
        <dbReference type="ARBA" id="ARBA00022827"/>
    </source>
</evidence>
<evidence type="ECO:0000256" key="10">
    <source>
        <dbReference type="PIRSR" id="PIRSR000350-4"/>
    </source>
</evidence>
<dbReference type="InterPro" id="IPR023753">
    <property type="entry name" value="FAD/NAD-binding_dom"/>
</dbReference>
<evidence type="ECO:0000256" key="7">
    <source>
        <dbReference type="ARBA" id="ARBA00023284"/>
    </source>
</evidence>
<evidence type="ECO:0000259" key="13">
    <source>
        <dbReference type="Pfam" id="PF07992"/>
    </source>
</evidence>
<dbReference type="InterPro" id="IPR036188">
    <property type="entry name" value="FAD/NAD-bd_sf"/>
</dbReference>
<keyword evidence="6" id="KW-1015">Disulfide bond</keyword>
<keyword evidence="7 11" id="KW-0676">Redox-active center</keyword>
<dbReference type="Gene3D" id="3.30.390.30">
    <property type="match status" value="1"/>
</dbReference>
<name>A0A2T9J171_9CAUL</name>
<dbReference type="InterPro" id="IPR004099">
    <property type="entry name" value="Pyr_nucl-diS_OxRdtase_dimer"/>
</dbReference>
<keyword evidence="9" id="KW-0520">NAD</keyword>
<comment type="similarity">
    <text evidence="1 11">Belongs to the class-I pyridine nucleotide-disulfide oxidoreductase family.</text>
</comment>
<dbReference type="PIRSF" id="PIRSF000350">
    <property type="entry name" value="Mercury_reductase_MerA"/>
    <property type="match status" value="1"/>
</dbReference>
<feature type="active site" description="Proton acceptor" evidence="8">
    <location>
        <position position="441"/>
    </location>
</feature>
<feature type="binding site" evidence="9">
    <location>
        <position position="308"/>
    </location>
    <ligand>
        <name>FAD</name>
        <dbReference type="ChEBI" id="CHEBI:57692"/>
    </ligand>
</feature>
<evidence type="ECO:0000256" key="6">
    <source>
        <dbReference type="ARBA" id="ARBA00023157"/>
    </source>
</evidence>
<accession>A0A2T9J171</accession>
<organism evidence="14 15">
    <name type="scientific">Caulobacter radicis</name>
    <dbReference type="NCBI Taxonomy" id="2172650"/>
    <lineage>
        <taxon>Bacteria</taxon>
        <taxon>Pseudomonadati</taxon>
        <taxon>Pseudomonadota</taxon>
        <taxon>Alphaproteobacteria</taxon>
        <taxon>Caulobacterales</taxon>
        <taxon>Caulobacteraceae</taxon>
        <taxon>Caulobacter</taxon>
    </lineage>
</organism>
<dbReference type="SUPFAM" id="SSF51905">
    <property type="entry name" value="FAD/NAD(P)-binding domain"/>
    <property type="match status" value="1"/>
</dbReference>
<dbReference type="InterPro" id="IPR016156">
    <property type="entry name" value="FAD/NAD-linked_Rdtase_dimer_sf"/>
</dbReference>
<dbReference type="InterPro" id="IPR001100">
    <property type="entry name" value="Pyr_nuc-diS_OxRdtase"/>
</dbReference>
<comment type="caution">
    <text evidence="14">The sequence shown here is derived from an EMBL/GenBank/DDBJ whole genome shotgun (WGS) entry which is preliminary data.</text>
</comment>
<dbReference type="Pfam" id="PF02852">
    <property type="entry name" value="Pyr_redox_dim"/>
    <property type="match status" value="1"/>
</dbReference>
<feature type="domain" description="FAD/NAD(P)-binding" evidence="13">
    <location>
        <begin position="6"/>
        <end position="321"/>
    </location>
</feature>
<feature type="binding site" evidence="9">
    <location>
        <position position="267"/>
    </location>
    <ligand>
        <name>NAD(+)</name>
        <dbReference type="ChEBI" id="CHEBI:57540"/>
    </ligand>
</feature>